<sequence length="164" mass="19022">MIRAMKQDDIAAVQQIAKLSWHDTYEGIIPIEVQVLFIERTYSKAMMMKRLEKTSMYVAIHNDEIVGFANFTRIDNDGDVELTAIYLLPSHQHLGYGKQLLTEGLNNIQDAQQLLVYVESDNQKGRAFYERNNFICMEEFDEFFEGHPLSTSKYVYNLKTPVNT</sequence>
<dbReference type="GO" id="GO:0016747">
    <property type="term" value="F:acyltransferase activity, transferring groups other than amino-acyl groups"/>
    <property type="evidence" value="ECO:0007669"/>
    <property type="project" value="InterPro"/>
</dbReference>
<dbReference type="Gene3D" id="3.40.630.30">
    <property type="match status" value="1"/>
</dbReference>
<dbReference type="EMBL" id="CP038015">
    <property type="protein sequence ID" value="QBP40010.1"/>
    <property type="molecule type" value="Genomic_DNA"/>
</dbReference>
<organism evidence="4 5">
    <name type="scientific">Paenisporosarcina antarctica</name>
    <dbReference type="NCBI Taxonomy" id="417367"/>
    <lineage>
        <taxon>Bacteria</taxon>
        <taxon>Bacillati</taxon>
        <taxon>Bacillota</taxon>
        <taxon>Bacilli</taxon>
        <taxon>Bacillales</taxon>
        <taxon>Caryophanaceae</taxon>
        <taxon>Paenisporosarcina</taxon>
    </lineage>
</organism>
<protein>
    <submittedName>
        <fullName evidence="4">GNAT family N-acetyltransferase</fullName>
    </submittedName>
</protein>
<dbReference type="PROSITE" id="PS51186">
    <property type="entry name" value="GNAT"/>
    <property type="match status" value="1"/>
</dbReference>
<dbReference type="PANTHER" id="PTHR43800">
    <property type="entry name" value="PEPTIDYL-LYSINE N-ACETYLTRANSFERASE YJAB"/>
    <property type="match status" value="1"/>
</dbReference>
<dbReference type="InterPro" id="IPR000182">
    <property type="entry name" value="GNAT_dom"/>
</dbReference>
<dbReference type="KEGG" id="panc:E2636_02015"/>
<dbReference type="OrthoDB" id="794462at2"/>
<keyword evidence="5" id="KW-1185">Reference proteome</keyword>
<dbReference type="InterPro" id="IPR016181">
    <property type="entry name" value="Acyl_CoA_acyltransferase"/>
</dbReference>
<reference evidence="4 5" key="1">
    <citation type="submission" date="2019-03" db="EMBL/GenBank/DDBJ databases">
        <title>Complete genome sequence of Paenisporosarcina antarctica CGMCC 1.6503T.</title>
        <authorList>
            <person name="Rong J.-C."/>
            <person name="Chi N.-Y."/>
            <person name="Zhang Q.-F."/>
        </authorList>
    </citation>
    <scope>NUCLEOTIDE SEQUENCE [LARGE SCALE GENOMIC DNA]</scope>
    <source>
        <strain evidence="4 5">CGMCC 1.6503</strain>
    </source>
</reference>
<accession>A0A4P6ZU65</accession>
<evidence type="ECO:0000313" key="5">
    <source>
        <dbReference type="Proteomes" id="UP000294292"/>
    </source>
</evidence>
<evidence type="ECO:0000256" key="1">
    <source>
        <dbReference type="ARBA" id="ARBA00022679"/>
    </source>
</evidence>
<proteinExistence type="predicted"/>
<dbReference type="SUPFAM" id="SSF55729">
    <property type="entry name" value="Acyl-CoA N-acyltransferases (Nat)"/>
    <property type="match status" value="1"/>
</dbReference>
<feature type="domain" description="N-acetyltransferase" evidence="3">
    <location>
        <begin position="1"/>
        <end position="161"/>
    </location>
</feature>
<dbReference type="Proteomes" id="UP000294292">
    <property type="component" value="Chromosome"/>
</dbReference>
<keyword evidence="2" id="KW-0012">Acyltransferase</keyword>
<keyword evidence="1 4" id="KW-0808">Transferase</keyword>
<evidence type="ECO:0000259" key="3">
    <source>
        <dbReference type="PROSITE" id="PS51186"/>
    </source>
</evidence>
<dbReference type="Pfam" id="PF00583">
    <property type="entry name" value="Acetyltransf_1"/>
    <property type="match status" value="1"/>
</dbReference>
<dbReference type="AlphaFoldDB" id="A0A4P6ZU65"/>
<dbReference type="CDD" id="cd04301">
    <property type="entry name" value="NAT_SF"/>
    <property type="match status" value="1"/>
</dbReference>
<gene>
    <name evidence="4" type="ORF">E2636_02015</name>
</gene>
<evidence type="ECO:0000313" key="4">
    <source>
        <dbReference type="EMBL" id="QBP40010.1"/>
    </source>
</evidence>
<dbReference type="RefSeq" id="WP_134208545.1">
    <property type="nucleotide sequence ID" value="NZ_CP038015.1"/>
</dbReference>
<name>A0A4P6ZU65_9BACL</name>
<evidence type="ECO:0000256" key="2">
    <source>
        <dbReference type="ARBA" id="ARBA00023315"/>
    </source>
</evidence>
<dbReference type="PANTHER" id="PTHR43800:SF1">
    <property type="entry name" value="PEPTIDYL-LYSINE N-ACETYLTRANSFERASE YJAB"/>
    <property type="match status" value="1"/>
</dbReference>